<dbReference type="PATRIC" id="fig|771875.3.peg.1049"/>
<dbReference type="CDD" id="cd05009">
    <property type="entry name" value="SIS_GlmS_GlmD_2"/>
    <property type="match status" value="1"/>
</dbReference>
<dbReference type="PROSITE" id="PS51464">
    <property type="entry name" value="SIS"/>
    <property type="match status" value="2"/>
</dbReference>
<proteinExistence type="predicted"/>
<dbReference type="InterPro" id="IPR001347">
    <property type="entry name" value="SIS_dom"/>
</dbReference>
<organism evidence="3 4">
    <name type="scientific">Fervidobacterium pennivorans (strain DSM 9078 / Ven5)</name>
    <dbReference type="NCBI Taxonomy" id="771875"/>
    <lineage>
        <taxon>Bacteria</taxon>
        <taxon>Thermotogati</taxon>
        <taxon>Thermotogota</taxon>
        <taxon>Thermotogae</taxon>
        <taxon>Thermotogales</taxon>
        <taxon>Fervidobacteriaceae</taxon>
        <taxon>Fervidobacterium</taxon>
    </lineage>
</organism>
<evidence type="ECO:0000259" key="2">
    <source>
        <dbReference type="PROSITE" id="PS51464"/>
    </source>
</evidence>
<dbReference type="GO" id="GO:0016853">
    <property type="term" value="F:isomerase activity"/>
    <property type="evidence" value="ECO:0007669"/>
    <property type="project" value="UniProtKB-KW"/>
</dbReference>
<evidence type="ECO:0000256" key="1">
    <source>
        <dbReference type="ARBA" id="ARBA00022737"/>
    </source>
</evidence>
<evidence type="ECO:0000313" key="4">
    <source>
        <dbReference type="Proteomes" id="UP000007384"/>
    </source>
</evidence>
<feature type="domain" description="SIS" evidence="2">
    <location>
        <begin position="173"/>
        <end position="299"/>
    </location>
</feature>
<gene>
    <name evidence="3" type="ordered locus">Ferpe_1024</name>
</gene>
<dbReference type="PANTHER" id="PTHR10937:SF4">
    <property type="entry name" value="GLUCOSAMINE-6-PHOSPHATE DEAMINASE"/>
    <property type="match status" value="1"/>
</dbReference>
<dbReference type="PANTHER" id="PTHR10937">
    <property type="entry name" value="GLUCOSAMINE--FRUCTOSE-6-PHOSPHATE AMINOTRANSFERASE, ISOMERIZING"/>
    <property type="match status" value="1"/>
</dbReference>
<keyword evidence="3" id="KW-0413">Isomerase</keyword>
<dbReference type="RefSeq" id="WP_014451573.1">
    <property type="nucleotide sequence ID" value="NC_017095.1"/>
</dbReference>
<dbReference type="Proteomes" id="UP000007384">
    <property type="component" value="Chromosome"/>
</dbReference>
<evidence type="ECO:0000313" key="3">
    <source>
        <dbReference type="EMBL" id="AFG35132.1"/>
    </source>
</evidence>
<keyword evidence="1" id="KW-0677">Repeat</keyword>
<dbReference type="CDD" id="cd05008">
    <property type="entry name" value="SIS_GlmS_GlmD_1"/>
    <property type="match status" value="1"/>
</dbReference>
<dbReference type="InterPro" id="IPR046348">
    <property type="entry name" value="SIS_dom_sf"/>
</dbReference>
<dbReference type="STRING" id="771875.Ferpe_1024"/>
<dbReference type="SUPFAM" id="SSF53697">
    <property type="entry name" value="SIS domain"/>
    <property type="match status" value="1"/>
</dbReference>
<dbReference type="InterPro" id="IPR035490">
    <property type="entry name" value="GlmS/FrlB_SIS"/>
</dbReference>
<name>H9UC89_FERPD</name>
<dbReference type="EMBL" id="CP003260">
    <property type="protein sequence ID" value="AFG35132.1"/>
    <property type="molecule type" value="Genomic_DNA"/>
</dbReference>
<dbReference type="OrthoDB" id="9779207at2"/>
<dbReference type="eggNOG" id="COG2222">
    <property type="taxonomic scope" value="Bacteria"/>
</dbReference>
<protein>
    <submittedName>
        <fullName evidence="3">Phosphosugar isomerase</fullName>
    </submittedName>
</protein>
<dbReference type="Pfam" id="PF01380">
    <property type="entry name" value="SIS"/>
    <property type="match status" value="2"/>
</dbReference>
<dbReference type="GO" id="GO:1901135">
    <property type="term" value="P:carbohydrate derivative metabolic process"/>
    <property type="evidence" value="ECO:0007669"/>
    <property type="project" value="InterPro"/>
</dbReference>
<dbReference type="AlphaFoldDB" id="H9UC89"/>
<dbReference type="KEGG" id="fpe:Ferpe_1024"/>
<feature type="domain" description="SIS" evidence="2">
    <location>
        <begin position="24"/>
        <end position="165"/>
    </location>
</feature>
<dbReference type="GO" id="GO:0097367">
    <property type="term" value="F:carbohydrate derivative binding"/>
    <property type="evidence" value="ECO:0007669"/>
    <property type="project" value="InterPro"/>
</dbReference>
<dbReference type="InterPro" id="IPR035466">
    <property type="entry name" value="GlmS/AgaS_SIS"/>
</dbReference>
<keyword evidence="4" id="KW-1185">Reference proteome</keyword>
<accession>H9UC89</accession>
<reference evidence="3" key="1">
    <citation type="submission" date="2012-03" db="EMBL/GenBank/DDBJ databases">
        <title>Complete sequence of Fervidobacterium pennivorans DSM 9078.</title>
        <authorList>
            <consortium name="US DOE Joint Genome Institute"/>
            <person name="Lucas S."/>
            <person name="Han J."/>
            <person name="Lapidus A."/>
            <person name="Cheng J.-F."/>
            <person name="Goodwin L."/>
            <person name="Pitluck S."/>
            <person name="Peters L."/>
            <person name="Ovchinnikova G."/>
            <person name="Lu M."/>
            <person name="Detter J.C."/>
            <person name="Han C."/>
            <person name="Tapia R."/>
            <person name="Land M."/>
            <person name="Hauser L."/>
            <person name="Kyrpides N."/>
            <person name="Ivanova N."/>
            <person name="Pagani I."/>
            <person name="Noll K.M."/>
            <person name="Woyke T."/>
        </authorList>
    </citation>
    <scope>NUCLEOTIDE SEQUENCE</scope>
    <source>
        <strain evidence="3">DSM 9078</strain>
    </source>
</reference>
<sequence>MASFKTYYEIMKVGELFKTVDKMTPPKFEKVKRYIFIGCGSSYNAGLIISEIMRKNGYSADAITAGEVLVKEMFDEIIKNYDLAILISRTGYTTETVKVAELLKGRIQTLGVTCDRKTPLANVCDLAYELDFAHEDSVIMTGSFSAIVRLFLNGIKRIDIDVEEVLKKFDEMTSNDIVHKKSHFIFLGYRERYHMAKESALKVQELSLDHSEFHETLEYRHGPIALLSPNSHVVIFSEFKNPSPLEENLAKEIMDRGASAQIIVPFTNDPALEVQVLNLYGQLLGYKRAIHKGLNPDKPHGLTKFVSLKDV</sequence>
<dbReference type="HOGENOM" id="CLU_012520_2_0_0"/>
<dbReference type="Gene3D" id="3.40.50.10490">
    <property type="entry name" value="Glucose-6-phosphate isomerase like protein, domain 1"/>
    <property type="match status" value="2"/>
</dbReference>